<evidence type="ECO:0000313" key="1">
    <source>
        <dbReference type="EMBL" id="KUF18044.1"/>
    </source>
</evidence>
<dbReference type="STRING" id="1765722.AT728_20650"/>
<name>A0A0W7X588_9ACTN</name>
<comment type="caution">
    <text evidence="1">The sequence shown here is derived from an EMBL/GenBank/DDBJ whole genome shotgun (WGS) entry which is preliminary data.</text>
</comment>
<dbReference type="RefSeq" id="WP_058847822.1">
    <property type="nucleotide sequence ID" value="NZ_LOCL01000032.1"/>
</dbReference>
<dbReference type="EMBL" id="LOCL01000032">
    <property type="protein sequence ID" value="KUF18044.1"/>
    <property type="molecule type" value="Genomic_DNA"/>
</dbReference>
<keyword evidence="2" id="KW-1185">Reference proteome</keyword>
<proteinExistence type="predicted"/>
<dbReference type="AlphaFoldDB" id="A0A0W7X588"/>
<dbReference type="Proteomes" id="UP000054804">
    <property type="component" value="Unassembled WGS sequence"/>
</dbReference>
<gene>
    <name evidence="1" type="ORF">AT728_20650</name>
</gene>
<evidence type="ECO:0000313" key="2">
    <source>
        <dbReference type="Proteomes" id="UP000054804"/>
    </source>
</evidence>
<dbReference type="OrthoDB" id="7869604at2"/>
<protein>
    <submittedName>
        <fullName evidence="1">Uncharacterized protein</fullName>
    </submittedName>
</protein>
<reference evidence="1 2" key="1">
    <citation type="submission" date="2015-12" db="EMBL/GenBank/DDBJ databases">
        <title>Draft genome sequence of Streptomyces silvensis ATCC 53525, a producer of novel hormone antagonists.</title>
        <authorList>
            <person name="Johnston C.W."/>
            <person name="Li Y."/>
            <person name="Magarvey N.A."/>
        </authorList>
    </citation>
    <scope>NUCLEOTIDE SEQUENCE [LARGE SCALE GENOMIC DNA]</scope>
    <source>
        <strain evidence="1 2">ATCC 53525</strain>
    </source>
</reference>
<accession>A0A0W7X588</accession>
<sequence>MPRPQGFTYEQRADGTVVITHGARRAATLRGARAAEFVAQAESGDAQLAMARWTGNYRRGNERTAKAHPRNG</sequence>
<organism evidence="1 2">
    <name type="scientific">Streptomyces silvensis</name>
    <dbReference type="NCBI Taxonomy" id="1765722"/>
    <lineage>
        <taxon>Bacteria</taxon>
        <taxon>Bacillati</taxon>
        <taxon>Actinomycetota</taxon>
        <taxon>Actinomycetes</taxon>
        <taxon>Kitasatosporales</taxon>
        <taxon>Streptomycetaceae</taxon>
        <taxon>Streptomyces</taxon>
    </lineage>
</organism>